<evidence type="ECO:0000256" key="3">
    <source>
        <dbReference type="ARBA" id="ARBA00022475"/>
    </source>
</evidence>
<organism evidence="12 13">
    <name type="scientific">Okibacterium fritillariae</name>
    <dbReference type="NCBI Taxonomy" id="123320"/>
    <lineage>
        <taxon>Bacteria</taxon>
        <taxon>Bacillati</taxon>
        <taxon>Actinomycetota</taxon>
        <taxon>Actinomycetes</taxon>
        <taxon>Micrococcales</taxon>
        <taxon>Microbacteriaceae</taxon>
        <taxon>Okibacterium</taxon>
    </lineage>
</organism>
<dbReference type="PANTHER" id="PTHR10110">
    <property type="entry name" value="SODIUM/HYDROGEN EXCHANGER"/>
    <property type="match status" value="1"/>
</dbReference>
<feature type="transmembrane region" description="Helical" evidence="10">
    <location>
        <begin position="25"/>
        <end position="43"/>
    </location>
</feature>
<protein>
    <submittedName>
        <fullName evidence="12">Sodium/proton antiporter, CPA1 family</fullName>
    </submittedName>
</protein>
<evidence type="ECO:0000256" key="10">
    <source>
        <dbReference type="RuleBase" id="RU366002"/>
    </source>
</evidence>
<dbReference type="GO" id="GO:0015385">
    <property type="term" value="F:sodium:proton antiporter activity"/>
    <property type="evidence" value="ECO:0007669"/>
    <property type="project" value="InterPro"/>
</dbReference>
<feature type="transmembrane region" description="Helical" evidence="10">
    <location>
        <begin position="80"/>
        <end position="101"/>
    </location>
</feature>
<feature type="transmembrane region" description="Helical" evidence="10">
    <location>
        <begin position="147"/>
        <end position="169"/>
    </location>
</feature>
<feature type="transmembrane region" description="Helical" evidence="10">
    <location>
        <begin position="293"/>
        <end position="318"/>
    </location>
</feature>
<evidence type="ECO:0000256" key="4">
    <source>
        <dbReference type="ARBA" id="ARBA00022692"/>
    </source>
</evidence>
<dbReference type="InterPro" id="IPR038770">
    <property type="entry name" value="Na+/solute_symporter_sf"/>
</dbReference>
<dbReference type="Gene3D" id="1.20.1530.20">
    <property type="match status" value="1"/>
</dbReference>
<evidence type="ECO:0000259" key="11">
    <source>
        <dbReference type="Pfam" id="PF00999"/>
    </source>
</evidence>
<dbReference type="GO" id="GO:0051453">
    <property type="term" value="P:regulation of intracellular pH"/>
    <property type="evidence" value="ECO:0007669"/>
    <property type="project" value="TreeGrafter"/>
</dbReference>
<dbReference type="Pfam" id="PF00999">
    <property type="entry name" value="Na_H_Exchanger"/>
    <property type="match status" value="1"/>
</dbReference>
<dbReference type="Proteomes" id="UP000190857">
    <property type="component" value="Unassembled WGS sequence"/>
</dbReference>
<feature type="transmembrane region" description="Helical" evidence="10">
    <location>
        <begin position="207"/>
        <end position="237"/>
    </location>
</feature>
<evidence type="ECO:0000256" key="7">
    <source>
        <dbReference type="ARBA" id="ARBA00023065"/>
    </source>
</evidence>
<keyword evidence="4 10" id="KW-0812">Transmembrane</keyword>
<dbReference type="EMBL" id="FUZP01000001">
    <property type="protein sequence ID" value="SKC36040.1"/>
    <property type="molecule type" value="Genomic_DNA"/>
</dbReference>
<name>A0A1T5IAE4_9MICO</name>
<evidence type="ECO:0000256" key="5">
    <source>
        <dbReference type="ARBA" id="ARBA00022989"/>
    </source>
</evidence>
<evidence type="ECO:0000256" key="8">
    <source>
        <dbReference type="ARBA" id="ARBA00023136"/>
    </source>
</evidence>
<keyword evidence="3 10" id="KW-1003">Cell membrane</keyword>
<dbReference type="PANTHER" id="PTHR10110:SF86">
    <property type="entry name" value="SODIUM_HYDROGEN EXCHANGER 7"/>
    <property type="match status" value="1"/>
</dbReference>
<evidence type="ECO:0000313" key="13">
    <source>
        <dbReference type="Proteomes" id="UP000190857"/>
    </source>
</evidence>
<comment type="similarity">
    <text evidence="10">Belongs to the monovalent cation:proton antiporter 1 (CPA1) transporter (TC 2.A.36) family.</text>
</comment>
<keyword evidence="2 10" id="KW-0813">Transport</keyword>
<feature type="transmembrane region" description="Helical" evidence="10">
    <location>
        <begin position="338"/>
        <end position="361"/>
    </location>
</feature>
<feature type="transmembrane region" description="Helical" evidence="10">
    <location>
        <begin position="175"/>
        <end position="195"/>
    </location>
</feature>
<dbReference type="InterPro" id="IPR006153">
    <property type="entry name" value="Cation/H_exchanger_TM"/>
</dbReference>
<dbReference type="InterPro" id="IPR004705">
    <property type="entry name" value="Cation/H_exchanger_CPA1_bac"/>
</dbReference>
<feature type="transmembrane region" description="Helical" evidence="10">
    <location>
        <begin position="373"/>
        <end position="396"/>
    </location>
</feature>
<dbReference type="GO" id="GO:0015386">
    <property type="term" value="F:potassium:proton antiporter activity"/>
    <property type="evidence" value="ECO:0007669"/>
    <property type="project" value="TreeGrafter"/>
</dbReference>
<feature type="transmembrane region" description="Helical" evidence="10">
    <location>
        <begin position="49"/>
        <end position="68"/>
    </location>
</feature>
<sequence>MVVILGITILICTVVARRARVAPPILLLMCGVLLGFIPALRGVQLPPEAVLLLFLPALLYWESITTSLREIRKNLRGIMLMSTLLVIVTAAAVAVVAHQLGLAWGPAWVLGAAVAPTDATAVAALTKSLPRRNVTLLRAESLINDGTALVLYSIAVAVTVGEITLSPGYLAGSLALSYGGGALAGALVAGLVILLRRRTGDALTENIVIVLTPFAAFLVADLIGASGVLAVVVAGLIMSQAGPRVGRADSRQISESFWGLSTFLLNASLFVLVGIEVQAAVRGLSMSQLGDGLLAVGAVSVLLVAVRFAFLFGSAYLIRLVDRRPSQRARRQTHGARVISGMSGFRGAVSLAAALAVPRTVASGAPFPDRDMIVFVTTGVIVVLLVIPGLLLPAIVRWANLPTDTGVDTERRLAEVYANEKALEALPDLGRESGATDDVIERLRTEYADHLDVLRAEPDEAEGTETLARHDHYSQLRLALIGRKRAAVVQLRDEGRIDDIVLRDIQDRLDIEEVRIVGRGHAE</sequence>
<evidence type="ECO:0000256" key="6">
    <source>
        <dbReference type="ARBA" id="ARBA00023053"/>
    </source>
</evidence>
<feature type="transmembrane region" description="Helical" evidence="10">
    <location>
        <begin position="257"/>
        <end position="281"/>
    </location>
</feature>
<reference evidence="12 13" key="1">
    <citation type="submission" date="2017-02" db="EMBL/GenBank/DDBJ databases">
        <authorList>
            <person name="Peterson S.W."/>
        </authorList>
    </citation>
    <scope>NUCLEOTIDE SEQUENCE [LARGE SCALE GENOMIC DNA]</scope>
    <source>
        <strain evidence="12 13">VKM Ac-2059</strain>
    </source>
</reference>
<accession>A0A1T5IAE4</accession>
<comment type="function">
    <text evidence="10">Na(+)/H(+) antiporter that extrudes sodium in exchange for external protons.</text>
</comment>
<keyword evidence="13" id="KW-1185">Reference proteome</keyword>
<keyword evidence="9 10" id="KW-0739">Sodium transport</keyword>
<feature type="transmembrane region" description="Helical" evidence="10">
    <location>
        <begin position="107"/>
        <end position="126"/>
    </location>
</feature>
<keyword evidence="7 10" id="KW-0406">Ion transport</keyword>
<dbReference type="NCBIfam" id="TIGR00831">
    <property type="entry name" value="a_cpa1"/>
    <property type="match status" value="1"/>
</dbReference>
<evidence type="ECO:0000313" key="12">
    <source>
        <dbReference type="EMBL" id="SKC36040.1"/>
    </source>
</evidence>
<proteinExistence type="inferred from homology"/>
<evidence type="ECO:0000256" key="9">
    <source>
        <dbReference type="ARBA" id="ARBA00023201"/>
    </source>
</evidence>
<keyword evidence="8 10" id="KW-0472">Membrane</keyword>
<dbReference type="GO" id="GO:0005886">
    <property type="term" value="C:plasma membrane"/>
    <property type="evidence" value="ECO:0007669"/>
    <property type="project" value="UniProtKB-SubCell"/>
</dbReference>
<evidence type="ECO:0000256" key="1">
    <source>
        <dbReference type="ARBA" id="ARBA00004651"/>
    </source>
</evidence>
<dbReference type="InterPro" id="IPR018422">
    <property type="entry name" value="Cation/H_exchanger_CPA1"/>
</dbReference>
<keyword evidence="10" id="KW-0050">Antiport</keyword>
<comment type="subcellular location">
    <subcellularLocation>
        <location evidence="1 10">Cell membrane</location>
        <topology evidence="1 10">Multi-pass membrane protein</topology>
    </subcellularLocation>
</comment>
<keyword evidence="6 10" id="KW-0915">Sodium</keyword>
<keyword evidence="5 10" id="KW-1133">Transmembrane helix</keyword>
<dbReference type="AlphaFoldDB" id="A0A1T5IAE4"/>
<evidence type="ECO:0000256" key="2">
    <source>
        <dbReference type="ARBA" id="ARBA00022448"/>
    </source>
</evidence>
<gene>
    <name evidence="12" type="ORF">SAMN06309945_0141</name>
</gene>
<dbReference type="GO" id="GO:0098719">
    <property type="term" value="P:sodium ion import across plasma membrane"/>
    <property type="evidence" value="ECO:0007669"/>
    <property type="project" value="TreeGrafter"/>
</dbReference>
<feature type="domain" description="Cation/H+ exchanger transmembrane" evidence="11">
    <location>
        <begin position="7"/>
        <end position="398"/>
    </location>
</feature>